<keyword evidence="3" id="KW-0813">Transport</keyword>
<dbReference type="InterPro" id="IPR011701">
    <property type="entry name" value="MFS"/>
</dbReference>
<dbReference type="InterPro" id="IPR036259">
    <property type="entry name" value="MFS_trans_sf"/>
</dbReference>
<keyword evidence="4" id="KW-1003">Cell membrane</keyword>
<dbReference type="PRINTS" id="PR01036">
    <property type="entry name" value="TCRTETB"/>
</dbReference>
<keyword evidence="5 8" id="KW-0812">Transmembrane</keyword>
<dbReference type="Gene3D" id="1.20.1250.20">
    <property type="entry name" value="MFS general substrate transporter like domains"/>
    <property type="match status" value="1"/>
</dbReference>
<feature type="domain" description="Major facilitator superfamily (MFS) profile" evidence="9">
    <location>
        <begin position="25"/>
        <end position="503"/>
    </location>
</feature>
<dbReference type="CDD" id="cd17502">
    <property type="entry name" value="MFS_Azr1_MDR_like"/>
    <property type="match status" value="1"/>
</dbReference>
<dbReference type="NCBIfam" id="TIGR00711">
    <property type="entry name" value="efflux_EmrB"/>
    <property type="match status" value="1"/>
</dbReference>
<dbReference type="SUPFAM" id="SSF103473">
    <property type="entry name" value="MFS general substrate transporter"/>
    <property type="match status" value="1"/>
</dbReference>
<dbReference type="Pfam" id="PF07690">
    <property type="entry name" value="MFS_1"/>
    <property type="match status" value="1"/>
</dbReference>
<evidence type="ECO:0000256" key="5">
    <source>
        <dbReference type="ARBA" id="ARBA00022692"/>
    </source>
</evidence>
<evidence type="ECO:0000256" key="3">
    <source>
        <dbReference type="ARBA" id="ARBA00022448"/>
    </source>
</evidence>
<feature type="transmembrane region" description="Helical" evidence="8">
    <location>
        <begin position="211"/>
        <end position="235"/>
    </location>
</feature>
<comment type="similarity">
    <text evidence="2">Belongs to the major facilitator superfamily. TCR/Tet family.</text>
</comment>
<dbReference type="GO" id="GO:0005886">
    <property type="term" value="C:plasma membrane"/>
    <property type="evidence" value="ECO:0007669"/>
    <property type="project" value="UniProtKB-SubCell"/>
</dbReference>
<evidence type="ECO:0000259" key="9">
    <source>
        <dbReference type="PROSITE" id="PS50850"/>
    </source>
</evidence>
<evidence type="ECO:0000313" key="10">
    <source>
        <dbReference type="EMBL" id="GGQ86493.1"/>
    </source>
</evidence>
<feature type="transmembrane region" description="Helical" evidence="8">
    <location>
        <begin position="23"/>
        <end position="47"/>
    </location>
</feature>
<evidence type="ECO:0000256" key="2">
    <source>
        <dbReference type="ARBA" id="ARBA00007520"/>
    </source>
</evidence>
<dbReference type="GO" id="GO:0022857">
    <property type="term" value="F:transmembrane transporter activity"/>
    <property type="evidence" value="ECO:0007669"/>
    <property type="project" value="InterPro"/>
</dbReference>
<gene>
    <name evidence="10" type="ORF">GCM10010145_64970</name>
</gene>
<dbReference type="InterPro" id="IPR020846">
    <property type="entry name" value="MFS_dom"/>
</dbReference>
<accession>A0A918BS02</accession>
<evidence type="ECO:0000256" key="1">
    <source>
        <dbReference type="ARBA" id="ARBA00004651"/>
    </source>
</evidence>
<reference evidence="10" key="1">
    <citation type="journal article" date="2014" name="Int. J. Syst. Evol. Microbiol.">
        <title>Complete genome sequence of Corynebacterium casei LMG S-19264T (=DSM 44701T), isolated from a smear-ripened cheese.</title>
        <authorList>
            <consortium name="US DOE Joint Genome Institute (JGI-PGF)"/>
            <person name="Walter F."/>
            <person name="Albersmeier A."/>
            <person name="Kalinowski J."/>
            <person name="Ruckert C."/>
        </authorList>
    </citation>
    <scope>NUCLEOTIDE SEQUENCE</scope>
    <source>
        <strain evidence="10">JCM 3131</strain>
    </source>
</reference>
<feature type="transmembrane region" description="Helical" evidence="8">
    <location>
        <begin position="148"/>
        <end position="166"/>
    </location>
</feature>
<feature type="transmembrane region" description="Helical" evidence="8">
    <location>
        <begin position="178"/>
        <end position="199"/>
    </location>
</feature>
<evidence type="ECO:0000256" key="7">
    <source>
        <dbReference type="ARBA" id="ARBA00023136"/>
    </source>
</evidence>
<feature type="transmembrane region" description="Helical" evidence="8">
    <location>
        <begin position="415"/>
        <end position="433"/>
    </location>
</feature>
<dbReference type="InterPro" id="IPR004638">
    <property type="entry name" value="EmrB-like"/>
</dbReference>
<keyword evidence="7 8" id="KW-0472">Membrane</keyword>
<feature type="transmembrane region" description="Helical" evidence="8">
    <location>
        <begin position="318"/>
        <end position="337"/>
    </location>
</feature>
<feature type="transmembrane region" description="Helical" evidence="8">
    <location>
        <begin position="90"/>
        <end position="109"/>
    </location>
</feature>
<keyword evidence="6 8" id="KW-1133">Transmembrane helix</keyword>
<feature type="transmembrane region" description="Helical" evidence="8">
    <location>
        <begin position="344"/>
        <end position="361"/>
    </location>
</feature>
<feature type="transmembrane region" description="Helical" evidence="8">
    <location>
        <begin position="115"/>
        <end position="136"/>
    </location>
</feature>
<feature type="transmembrane region" description="Helical" evidence="8">
    <location>
        <begin position="241"/>
        <end position="261"/>
    </location>
</feature>
<feature type="transmembrane region" description="Helical" evidence="8">
    <location>
        <begin position="273"/>
        <end position="298"/>
    </location>
</feature>
<feature type="transmembrane region" description="Helical" evidence="8">
    <location>
        <begin position="59"/>
        <end position="78"/>
    </location>
</feature>
<sequence length="680" mass="71452">MSSTTSQAATDTAPPELGRRRTVIVFSTIVLGMLMAALDTTIVSTALPSIVGDLGGTGHMSWVVSAYLLAEAVGTVLVGRLGDLFGRKSLFQVNTVVFIAGSLFAGIAHDMPMLIAARAVQGLAGGGLMVTAMALIADVIPLRRRGKYQGALGAVFGVATVGGPLLGGLFTDHLSWRWSFYVNVPVALVMIVMTVRYVPLIRTTRTPVIDYAGIVLAAVGTVALTLAVSLGGVTFPWGSPAVIGLFVVSLAAFAAFVAVELRAREPTLPMHLFRNPVFTLCAVLSFIVGFTMLGGLTYLPTYLQFVDGESAIGSGLRILPMEAGLLLMSVVSGALVSRTGRYKVFPVLGTGVMALALYLMSGMDADTSTWRESLYIMILGAGLGLAGQVLTIVVQNTVAYHDLGAATSGVSFFRTLGQGFGAAVFGTLFAGGLETNLADALERSPGTDPAAASAPHTLHKLPAELARPVIDAYADAIGHVFQWVAPAALLGLLVALFLKEVPLRDPFQSTATDLADGLAAPTSADSDLQLERAVAALVHRERATAAPEVLAASGSTLSLGEAWGIRQVHWRASVGGHASLRAIAGRYDLPGDVLCPLFERIAGAGYVHLDGDRLTLTDRGDREADRISAAWKEWISEHLGRACPEAEDRVDLDRVLTSIAVQLYDQEQQTLSRTSATSAV</sequence>
<evidence type="ECO:0000256" key="6">
    <source>
        <dbReference type="ARBA" id="ARBA00022989"/>
    </source>
</evidence>
<comment type="caution">
    <text evidence="10">The sequence shown here is derived from an EMBL/GenBank/DDBJ whole genome shotgun (WGS) entry which is preliminary data.</text>
</comment>
<feature type="transmembrane region" description="Helical" evidence="8">
    <location>
        <begin position="480"/>
        <end position="498"/>
    </location>
</feature>
<dbReference type="FunFam" id="1.20.1720.10:FF:000004">
    <property type="entry name" value="EmrB/QacA family drug resistance transporter"/>
    <property type="match status" value="1"/>
</dbReference>
<dbReference type="PANTHER" id="PTHR23501:SF197">
    <property type="entry name" value="COMD"/>
    <property type="match status" value="1"/>
</dbReference>
<dbReference type="Gene3D" id="1.20.1720.10">
    <property type="entry name" value="Multidrug resistance protein D"/>
    <property type="match status" value="1"/>
</dbReference>
<keyword evidence="11" id="KW-1185">Reference proteome</keyword>
<dbReference type="PROSITE" id="PS50850">
    <property type="entry name" value="MFS"/>
    <property type="match status" value="1"/>
</dbReference>
<protein>
    <submittedName>
        <fullName evidence="10">MFS transporter</fullName>
    </submittedName>
</protein>
<evidence type="ECO:0000256" key="4">
    <source>
        <dbReference type="ARBA" id="ARBA00022475"/>
    </source>
</evidence>
<comment type="subcellular location">
    <subcellularLocation>
        <location evidence="1">Cell membrane</location>
        <topology evidence="1">Multi-pass membrane protein</topology>
    </subcellularLocation>
</comment>
<dbReference type="Proteomes" id="UP000620156">
    <property type="component" value="Unassembled WGS sequence"/>
</dbReference>
<feature type="transmembrane region" description="Helical" evidence="8">
    <location>
        <begin position="373"/>
        <end position="394"/>
    </location>
</feature>
<evidence type="ECO:0000256" key="8">
    <source>
        <dbReference type="SAM" id="Phobius"/>
    </source>
</evidence>
<evidence type="ECO:0000313" key="11">
    <source>
        <dbReference type="Proteomes" id="UP000620156"/>
    </source>
</evidence>
<dbReference type="EMBL" id="BMQK01000024">
    <property type="protein sequence ID" value="GGQ86493.1"/>
    <property type="molecule type" value="Genomic_DNA"/>
</dbReference>
<dbReference type="AlphaFoldDB" id="A0A918BS02"/>
<reference evidence="10" key="2">
    <citation type="submission" date="2020-09" db="EMBL/GenBank/DDBJ databases">
        <authorList>
            <person name="Sun Q."/>
            <person name="Ohkuma M."/>
        </authorList>
    </citation>
    <scope>NUCLEOTIDE SEQUENCE</scope>
    <source>
        <strain evidence="10">JCM 3131</strain>
    </source>
</reference>
<organism evidence="10 11">
    <name type="scientific">Streptomyces ruber</name>
    <dbReference type="NCBI Taxonomy" id="83378"/>
    <lineage>
        <taxon>Bacteria</taxon>
        <taxon>Bacillati</taxon>
        <taxon>Actinomycetota</taxon>
        <taxon>Actinomycetes</taxon>
        <taxon>Kitasatosporales</taxon>
        <taxon>Streptomycetaceae</taxon>
        <taxon>Streptomyces</taxon>
    </lineage>
</organism>
<dbReference type="PANTHER" id="PTHR23501">
    <property type="entry name" value="MAJOR FACILITATOR SUPERFAMILY"/>
    <property type="match status" value="1"/>
</dbReference>
<proteinExistence type="inferred from homology"/>
<name>A0A918BS02_9ACTN</name>